<evidence type="ECO:0000313" key="4">
    <source>
        <dbReference type="Proteomes" id="UP000514716"/>
    </source>
</evidence>
<dbReference type="RefSeq" id="WP_182092723.1">
    <property type="nucleotide sequence ID" value="NZ_CP059540.1"/>
</dbReference>
<organism evidence="3 4">
    <name type="scientific">Planococcus maritimus</name>
    <dbReference type="NCBI Taxonomy" id="192421"/>
    <lineage>
        <taxon>Bacteria</taxon>
        <taxon>Bacillati</taxon>
        <taxon>Bacillota</taxon>
        <taxon>Bacilli</taxon>
        <taxon>Bacillales</taxon>
        <taxon>Caryophanaceae</taxon>
        <taxon>Planococcus</taxon>
    </lineage>
</organism>
<feature type="compositionally biased region" description="Acidic residues" evidence="1">
    <location>
        <begin position="22"/>
        <end position="34"/>
    </location>
</feature>
<sequence>MKKFAAIMFASGLALAACSSDSEPETDPVEESGNAEDAMTDTQESEDTESSEDSQGVSVDQGLFDVEVTIPAGFFEGEDPEQVAAEAEQEGIEKVTVNDDGSVTYKMSKAQHKEMMAELATSVEEAKTDILESGDFPSIQSIETSDNYDRFTVNVDPESYEGSFDGFATITLGLVGSFYQLYDGADPDNYEVTLEMTDAETGEVFDTIVYPDALEEMGEE</sequence>
<feature type="signal peptide" evidence="2">
    <location>
        <begin position="1"/>
        <end position="16"/>
    </location>
</feature>
<dbReference type="KEGG" id="pdec:H1Q58_03345"/>
<proteinExistence type="predicted"/>
<reference evidence="3 4" key="1">
    <citation type="submission" date="2020-07" db="EMBL/GenBank/DDBJ databases">
        <title>Screening of a cold-adapted Planococcus bacterium producing protease in traditional shrimp paste and protease identification by genome sequencing.</title>
        <authorList>
            <person name="Gao R."/>
            <person name="Leng W."/>
            <person name="Chu Q."/>
            <person name="Wu X."/>
            <person name="Liu H."/>
            <person name="Li X."/>
        </authorList>
    </citation>
    <scope>NUCLEOTIDE SEQUENCE [LARGE SCALE GENOMIC DNA]</scope>
    <source>
        <strain evidence="3 4">XJ11</strain>
    </source>
</reference>
<feature type="compositionally biased region" description="Acidic residues" evidence="1">
    <location>
        <begin position="43"/>
        <end position="52"/>
    </location>
</feature>
<dbReference type="AlphaFoldDB" id="A0A7D7MDA3"/>
<evidence type="ECO:0000256" key="1">
    <source>
        <dbReference type="SAM" id="MobiDB-lite"/>
    </source>
</evidence>
<keyword evidence="4" id="KW-1185">Reference proteome</keyword>
<dbReference type="EMBL" id="CP059540">
    <property type="protein sequence ID" value="QMT18069.1"/>
    <property type="molecule type" value="Genomic_DNA"/>
</dbReference>
<evidence type="ECO:0008006" key="5">
    <source>
        <dbReference type="Google" id="ProtNLM"/>
    </source>
</evidence>
<name>A0A7D7MDA3_PLAMR</name>
<gene>
    <name evidence="3" type="ORF">H1Q58_03345</name>
</gene>
<evidence type="ECO:0000256" key="2">
    <source>
        <dbReference type="SAM" id="SignalP"/>
    </source>
</evidence>
<feature type="chain" id="PRO_5038598143" description="Antigen I/II N-terminal domain-containing protein" evidence="2">
    <location>
        <begin position="17"/>
        <end position="220"/>
    </location>
</feature>
<evidence type="ECO:0000313" key="3">
    <source>
        <dbReference type="EMBL" id="QMT18069.1"/>
    </source>
</evidence>
<accession>A0A7D7MDA3</accession>
<dbReference type="PROSITE" id="PS51257">
    <property type="entry name" value="PROKAR_LIPOPROTEIN"/>
    <property type="match status" value="1"/>
</dbReference>
<keyword evidence="2" id="KW-0732">Signal</keyword>
<dbReference type="Proteomes" id="UP000514716">
    <property type="component" value="Chromosome"/>
</dbReference>
<protein>
    <recommendedName>
        <fullName evidence="5">Antigen I/II N-terminal domain-containing protein</fullName>
    </recommendedName>
</protein>
<feature type="region of interest" description="Disordered" evidence="1">
    <location>
        <begin position="17"/>
        <end position="62"/>
    </location>
</feature>